<dbReference type="EMBL" id="PDSK01000046">
    <property type="protein sequence ID" value="PIE35347.1"/>
    <property type="molecule type" value="Genomic_DNA"/>
</dbReference>
<dbReference type="InterPro" id="IPR013424">
    <property type="entry name" value="Ice-binding_C"/>
</dbReference>
<feature type="chain" id="PRO_5013667423" description="Ice-binding protein C-terminal domain-containing protein" evidence="1">
    <location>
        <begin position="26"/>
        <end position="307"/>
    </location>
</feature>
<gene>
    <name evidence="3" type="ORF">CSA56_04540</name>
</gene>
<dbReference type="Pfam" id="PF07589">
    <property type="entry name" value="PEP-CTERM"/>
    <property type="match status" value="1"/>
</dbReference>
<name>A0A2G6KI62_9BACT</name>
<evidence type="ECO:0000256" key="1">
    <source>
        <dbReference type="SAM" id="SignalP"/>
    </source>
</evidence>
<feature type="domain" description="Ice-binding protein C-terminal" evidence="2">
    <location>
        <begin position="281"/>
        <end position="304"/>
    </location>
</feature>
<keyword evidence="1" id="KW-0732">Signal</keyword>
<reference evidence="3 4" key="1">
    <citation type="submission" date="2017-10" db="EMBL/GenBank/DDBJ databases">
        <title>Novel microbial diversity and functional potential in the marine mammal oral microbiome.</title>
        <authorList>
            <person name="Dudek N.K."/>
            <person name="Sun C.L."/>
            <person name="Burstein D."/>
            <person name="Kantor R.S."/>
            <person name="Aliaga Goltsman D.S."/>
            <person name="Bik E.M."/>
            <person name="Thomas B.C."/>
            <person name="Banfield J.F."/>
            <person name="Relman D.A."/>
        </authorList>
    </citation>
    <scope>NUCLEOTIDE SEQUENCE [LARGE SCALE GENOMIC DNA]</scope>
    <source>
        <strain evidence="3">DOLJORAL78_47_16</strain>
    </source>
</reference>
<proteinExistence type="predicted"/>
<dbReference type="NCBIfam" id="TIGR02595">
    <property type="entry name" value="PEP_CTERM"/>
    <property type="match status" value="1"/>
</dbReference>
<feature type="signal peptide" evidence="1">
    <location>
        <begin position="1"/>
        <end position="25"/>
    </location>
</feature>
<evidence type="ECO:0000313" key="3">
    <source>
        <dbReference type="EMBL" id="PIE35347.1"/>
    </source>
</evidence>
<dbReference type="AlphaFoldDB" id="A0A2G6KI62"/>
<accession>A0A2G6KI62</accession>
<comment type="caution">
    <text evidence="3">The sequence shown here is derived from an EMBL/GenBank/DDBJ whole genome shotgun (WGS) entry which is preliminary data.</text>
</comment>
<organism evidence="3 4">
    <name type="scientific">candidate division KSB3 bacterium</name>
    <dbReference type="NCBI Taxonomy" id="2044937"/>
    <lineage>
        <taxon>Bacteria</taxon>
        <taxon>candidate division KSB3</taxon>
    </lineage>
</organism>
<protein>
    <recommendedName>
        <fullName evidence="2">Ice-binding protein C-terminal domain-containing protein</fullName>
    </recommendedName>
</protein>
<evidence type="ECO:0000259" key="2">
    <source>
        <dbReference type="Pfam" id="PF07589"/>
    </source>
</evidence>
<evidence type="ECO:0000313" key="4">
    <source>
        <dbReference type="Proteomes" id="UP000230821"/>
    </source>
</evidence>
<sequence length="307" mass="33873">MKRNILELITLGCFLLVIAAGPSAAVPIDPNSPVSLTDGNSTLFFDAYTAGSGAKVNGFWRKWTVDGEARLWSSKMCYRDNAMFDDPDYSWEDDLRVQPENLFQVMTAKSAVVLDTNLDGNNDVFSIVRSNGVVEVIETYSLTGSATGSGRSKVEHSTEIKNVTDTALDLTAFQIHNNDIGKVWDDEYIQFNDDPNGQTVRQWDDTAEILTTLTTPADYWMAWGKGCANHYFKYYTDPADKVINLGNQSEAGPGGDTKLILQYDFELGAGESFAIARTYEAVPEPSTVLLLGAGLIGLAAFRRKFRR</sequence>
<dbReference type="Proteomes" id="UP000230821">
    <property type="component" value="Unassembled WGS sequence"/>
</dbReference>